<dbReference type="SMART" id="SM00833">
    <property type="entry name" value="CobW_C"/>
    <property type="match status" value="1"/>
</dbReference>
<reference evidence="2 3" key="1">
    <citation type="submission" date="2022-10" db="EMBL/GenBank/DDBJ databases">
        <authorList>
            <person name="Xie J."/>
            <person name="Shen N."/>
        </authorList>
    </citation>
    <scope>NUCLEOTIDE SEQUENCE [LARGE SCALE GENOMIC DNA]</scope>
    <source>
        <strain evidence="2 3">YIM65594</strain>
    </source>
</reference>
<dbReference type="Pfam" id="PF02492">
    <property type="entry name" value="cobW"/>
    <property type="match status" value="1"/>
</dbReference>
<dbReference type="InterPro" id="IPR027417">
    <property type="entry name" value="P-loop_NTPase"/>
</dbReference>
<feature type="domain" description="CobW C-terminal" evidence="1">
    <location>
        <begin position="240"/>
        <end position="356"/>
    </location>
</feature>
<dbReference type="InterPro" id="IPR051927">
    <property type="entry name" value="Zn_Chap_cDPG_Synth"/>
</dbReference>
<protein>
    <submittedName>
        <fullName evidence="2">GTP-binding protein</fullName>
    </submittedName>
</protein>
<gene>
    <name evidence="2" type="ORF">OKJ99_13320</name>
</gene>
<accession>A0ABU6F3Q8</accession>
<dbReference type="PANTHER" id="PTHR43603">
    <property type="entry name" value="COBW DOMAIN-CONTAINING PROTEIN DDB_G0274527"/>
    <property type="match status" value="1"/>
</dbReference>
<dbReference type="PANTHER" id="PTHR43603:SF1">
    <property type="entry name" value="ZINC-REGULATED GTPASE METALLOPROTEIN ACTIVATOR 1"/>
    <property type="match status" value="1"/>
</dbReference>
<evidence type="ECO:0000259" key="1">
    <source>
        <dbReference type="SMART" id="SM00833"/>
    </source>
</evidence>
<dbReference type="Gene3D" id="3.40.50.300">
    <property type="entry name" value="P-loop containing nucleotide triphosphate hydrolases"/>
    <property type="match status" value="1"/>
</dbReference>
<dbReference type="SUPFAM" id="SSF90002">
    <property type="entry name" value="Hypothetical protein YjiA, C-terminal domain"/>
    <property type="match status" value="1"/>
</dbReference>
<sequence length="384" mass="41073">MGRRDRLPVVIVGGLHSEARREVVRGLLDAVPSSVALHHDLGTAPSGTVTRTVRDASGELGRGEAPLVNDCACCALREDLVPELERLAGDGLTRLAVVELWDSVEPQAMADVVAAHGAPALQLTGVVTAVDPALVLPYLGNGDDLAEAGLAAAASDQRTVADTWARQLEYASVVAVTESPEADEEDRALLAQLHPTAQQVPARSTELARLVLAGFDVEAARTAQHPASARLPQEAEEAGVGTLVWHRHRPFHPQRLYDALEDLCCAAARSRGRFWLADRPDTLLSWDAAGGALGVDDCGPWLHSLPDAAWELMPPERRAAAAMDWHPEHGDRCQHLVFTSPALDREGLTALLDSCLLTDAEYRAGPAGWSRLPAAFDPLLDPAR</sequence>
<name>A0ABU6F3Q8_9ACTN</name>
<proteinExistence type="predicted"/>
<keyword evidence="3" id="KW-1185">Reference proteome</keyword>
<dbReference type="Pfam" id="PF07683">
    <property type="entry name" value="CobW_C"/>
    <property type="match status" value="1"/>
</dbReference>
<dbReference type="InterPro" id="IPR003495">
    <property type="entry name" value="CobW/HypB/UreG_nucleotide-bd"/>
</dbReference>
<comment type="caution">
    <text evidence="2">The sequence shown here is derived from an EMBL/GenBank/DDBJ whole genome shotgun (WGS) entry which is preliminary data.</text>
</comment>
<organism evidence="2 3">
    <name type="scientific">Streptomyces endophyticus</name>
    <dbReference type="NCBI Taxonomy" id="714166"/>
    <lineage>
        <taxon>Bacteria</taxon>
        <taxon>Bacillati</taxon>
        <taxon>Actinomycetota</taxon>
        <taxon>Actinomycetes</taxon>
        <taxon>Kitasatosporales</taxon>
        <taxon>Streptomycetaceae</taxon>
        <taxon>Streptomyces</taxon>
    </lineage>
</organism>
<evidence type="ECO:0000313" key="2">
    <source>
        <dbReference type="EMBL" id="MEB8338479.1"/>
    </source>
</evidence>
<dbReference type="RefSeq" id="WP_326016275.1">
    <property type="nucleotide sequence ID" value="NZ_JAOZYC010000094.1"/>
</dbReference>
<dbReference type="InterPro" id="IPR011629">
    <property type="entry name" value="CobW-like_C"/>
</dbReference>
<dbReference type="EMBL" id="JAOZYC010000094">
    <property type="protein sequence ID" value="MEB8338479.1"/>
    <property type="molecule type" value="Genomic_DNA"/>
</dbReference>
<evidence type="ECO:0000313" key="3">
    <source>
        <dbReference type="Proteomes" id="UP001354931"/>
    </source>
</evidence>
<dbReference type="Proteomes" id="UP001354931">
    <property type="component" value="Unassembled WGS sequence"/>
</dbReference>